<sequence length="378" mass="38877">MAITVNTNVTALNAQRNLNKTNNALNVSIQRLSTGSRINSAKDDAAGLQISNRLTSQINGLDVAAKNANDGISIAQTAEGAMQESTNIMQTMREKALQSANGTNSADDRAAIQKEVSALSTELDRIANTTSFGGQKLLDGSFGSRALQVGSEAGETINLTLNSTKASDLKTDIATTAVNATAVGAVKTGGVVKNSFTITGNGTTAVLSSATLTKAVNKDGTLDLGKVAEEINKQSGKTGVSASVNASGKLEMVSAKKFTTKDAAGTGASAKMASLSMANIDMSTQSGSNKALLVIDSSLKQIDSQRADLGALQNRLSSTISNLENISENSAAGRSRIMDVDFAKETTNMTKQQILQQAGGAMLAQAKALPQAALSLLG</sequence>
<dbReference type="InterPro" id="IPR042187">
    <property type="entry name" value="Flagellin_C_sub2"/>
</dbReference>
<keyword evidence="8" id="KW-0282">Flagellum</keyword>
<evidence type="ECO:0000259" key="7">
    <source>
        <dbReference type="Pfam" id="PF00700"/>
    </source>
</evidence>
<evidence type="ECO:0000256" key="2">
    <source>
        <dbReference type="ARBA" id="ARBA00005709"/>
    </source>
</evidence>
<dbReference type="PRINTS" id="PR00207">
    <property type="entry name" value="FLAGELLIN"/>
</dbReference>
<evidence type="ECO:0000256" key="4">
    <source>
        <dbReference type="ARBA" id="ARBA00023143"/>
    </source>
</evidence>
<reference evidence="8" key="1">
    <citation type="submission" date="2021-03" db="EMBL/GenBank/DDBJ databases">
        <title>Plesiomonas shigelloides zfcc0051, isolated from zebrafish feces.</title>
        <authorList>
            <person name="Vanderhoek Z."/>
            <person name="Gaulke C."/>
        </authorList>
    </citation>
    <scope>NUCLEOTIDE SEQUENCE</scope>
    <source>
        <strain evidence="8">Zfcc0051</strain>
    </source>
</reference>
<keyword evidence="4 5" id="KW-0975">Bacterial flagellum</keyword>
<dbReference type="Pfam" id="PF07196">
    <property type="entry name" value="Flagellin_IN"/>
    <property type="match status" value="1"/>
</dbReference>
<dbReference type="InterPro" id="IPR010810">
    <property type="entry name" value="Flagellin_hook_IN_motif"/>
</dbReference>
<dbReference type="AlphaFoldDB" id="A0A8I2B3A6"/>
<accession>A0A8I2B3A6</accession>
<evidence type="ECO:0000313" key="9">
    <source>
        <dbReference type="Proteomes" id="UP000664658"/>
    </source>
</evidence>
<dbReference type="Gene3D" id="1.20.1330.10">
    <property type="entry name" value="f41 fragment of flagellin, N-terminal domain"/>
    <property type="match status" value="1"/>
</dbReference>
<evidence type="ECO:0000256" key="3">
    <source>
        <dbReference type="ARBA" id="ARBA00022525"/>
    </source>
</evidence>
<feature type="domain" description="Flagellin C-terminal" evidence="7">
    <location>
        <begin position="294"/>
        <end position="377"/>
    </location>
</feature>
<evidence type="ECO:0000256" key="1">
    <source>
        <dbReference type="ARBA" id="ARBA00002270"/>
    </source>
</evidence>
<dbReference type="GO" id="GO:0005198">
    <property type="term" value="F:structural molecule activity"/>
    <property type="evidence" value="ECO:0007669"/>
    <property type="project" value="UniProtKB-UniRule"/>
</dbReference>
<dbReference type="GO" id="GO:0005576">
    <property type="term" value="C:extracellular region"/>
    <property type="evidence" value="ECO:0007669"/>
    <property type="project" value="UniProtKB-SubCell"/>
</dbReference>
<dbReference type="InterPro" id="IPR001492">
    <property type="entry name" value="Flagellin"/>
</dbReference>
<organism evidence="8 9">
    <name type="scientific">Plesiomonas shigelloides</name>
    <name type="common">Aeromonas shigelloides</name>
    <dbReference type="NCBI Taxonomy" id="703"/>
    <lineage>
        <taxon>Bacteria</taxon>
        <taxon>Pseudomonadati</taxon>
        <taxon>Pseudomonadota</taxon>
        <taxon>Gammaproteobacteria</taxon>
        <taxon>Enterobacterales</taxon>
        <taxon>Enterobacteriaceae</taxon>
        <taxon>Plesiomonas</taxon>
    </lineage>
</organism>
<protein>
    <recommendedName>
        <fullName evidence="5">Flagellin</fullName>
    </recommendedName>
</protein>
<dbReference type="Gene3D" id="6.10.10.10">
    <property type="entry name" value="Flagellar export chaperone, C-terminal domain"/>
    <property type="match status" value="1"/>
</dbReference>
<name>A0A8I2B3A6_PLESH</name>
<dbReference type="EMBL" id="JAFNAA010000001">
    <property type="protein sequence ID" value="MBO1106750.1"/>
    <property type="molecule type" value="Genomic_DNA"/>
</dbReference>
<dbReference type="Gene3D" id="3.30.70.2120">
    <property type="match status" value="1"/>
</dbReference>
<dbReference type="InterPro" id="IPR001029">
    <property type="entry name" value="Flagellin_N"/>
</dbReference>
<dbReference type="PANTHER" id="PTHR42792">
    <property type="entry name" value="FLAGELLIN"/>
    <property type="match status" value="1"/>
</dbReference>
<comment type="similarity">
    <text evidence="2 5">Belongs to the bacterial flagellin family.</text>
</comment>
<dbReference type="Proteomes" id="UP000664658">
    <property type="component" value="Unassembled WGS sequence"/>
</dbReference>
<dbReference type="Pfam" id="PF00700">
    <property type="entry name" value="Flagellin_C"/>
    <property type="match status" value="1"/>
</dbReference>
<dbReference type="Pfam" id="PF00669">
    <property type="entry name" value="Flagellin_N"/>
    <property type="match status" value="1"/>
</dbReference>
<keyword evidence="8" id="KW-0969">Cilium</keyword>
<evidence type="ECO:0000313" key="8">
    <source>
        <dbReference type="EMBL" id="MBO1106750.1"/>
    </source>
</evidence>
<dbReference type="GO" id="GO:0009288">
    <property type="term" value="C:bacterial-type flagellum"/>
    <property type="evidence" value="ECO:0007669"/>
    <property type="project" value="UniProtKB-SubCell"/>
</dbReference>
<comment type="function">
    <text evidence="1 5">Flagellin is the subunit protein which polymerizes to form the filaments of bacterial flagella.</text>
</comment>
<comment type="caution">
    <text evidence="8">The sequence shown here is derived from an EMBL/GenBank/DDBJ whole genome shotgun (WGS) entry which is preliminary data.</text>
</comment>
<gene>
    <name evidence="8" type="ORF">J2R62_00690</name>
</gene>
<dbReference type="InterPro" id="IPR046358">
    <property type="entry name" value="Flagellin_C"/>
</dbReference>
<comment type="subcellular location">
    <subcellularLocation>
        <location evidence="5">Secreted</location>
    </subcellularLocation>
    <subcellularLocation>
        <location evidence="5">Bacterial flagellum</location>
    </subcellularLocation>
</comment>
<feature type="domain" description="Flagellin N-terminal" evidence="6">
    <location>
        <begin position="5"/>
        <end position="141"/>
    </location>
</feature>
<keyword evidence="8" id="KW-0966">Cell projection</keyword>
<evidence type="ECO:0000259" key="6">
    <source>
        <dbReference type="Pfam" id="PF00669"/>
    </source>
</evidence>
<dbReference type="RefSeq" id="WP_207541425.1">
    <property type="nucleotide sequence ID" value="NZ_JAFNAA010000001.1"/>
</dbReference>
<dbReference type="SUPFAM" id="SSF64518">
    <property type="entry name" value="Phase 1 flagellin"/>
    <property type="match status" value="1"/>
</dbReference>
<evidence type="ECO:0000256" key="5">
    <source>
        <dbReference type="RuleBase" id="RU362073"/>
    </source>
</evidence>
<keyword evidence="3 5" id="KW-0964">Secreted</keyword>
<dbReference type="PANTHER" id="PTHR42792:SF2">
    <property type="entry name" value="FLAGELLIN"/>
    <property type="match status" value="1"/>
</dbReference>
<proteinExistence type="inferred from homology"/>